<evidence type="ECO:0000256" key="6">
    <source>
        <dbReference type="ARBA" id="ARBA00022525"/>
    </source>
</evidence>
<evidence type="ECO:0000256" key="7">
    <source>
        <dbReference type="ARBA" id="ARBA00022553"/>
    </source>
</evidence>
<protein>
    <recommendedName>
        <fullName evidence="4">CD44 antigen</fullName>
    </recommendedName>
    <alternativeName>
        <fullName evidence="22">GP90 lymphocyte homing/adhesion receptor</fullName>
    </alternativeName>
    <alternativeName>
        <fullName evidence="21">HUTCH-I</fullName>
    </alternativeName>
    <alternativeName>
        <fullName evidence="23">Hermes antigen</fullName>
    </alternativeName>
    <alternativeName>
        <fullName evidence="20">Hyaluronate receptor</fullName>
    </alternativeName>
    <alternativeName>
        <fullName evidence="18">Phagocytic glycoprotein 1</fullName>
    </alternativeName>
    <alternativeName>
        <fullName evidence="19">Phagocytic glycoprotein I</fullName>
    </alternativeName>
</protein>
<accession>A0A8J6JYR3</accession>
<evidence type="ECO:0000256" key="5">
    <source>
        <dbReference type="ARBA" id="ARBA00022475"/>
    </source>
</evidence>
<dbReference type="PROSITE" id="PS51257">
    <property type="entry name" value="PROKAR_LIPOPROTEIN"/>
    <property type="match status" value="1"/>
</dbReference>
<evidence type="ECO:0000313" key="30">
    <source>
        <dbReference type="Proteomes" id="UP000770717"/>
    </source>
</evidence>
<evidence type="ECO:0000256" key="3">
    <source>
        <dbReference type="ARBA" id="ARBA00004613"/>
    </source>
</evidence>
<keyword evidence="9 27" id="KW-0732">Signal</keyword>
<dbReference type="InterPro" id="IPR000538">
    <property type="entry name" value="Link_dom"/>
</dbReference>
<dbReference type="GO" id="GO:0035692">
    <property type="term" value="C:macrophage migration inhibitory factor receptor complex"/>
    <property type="evidence" value="ECO:0007669"/>
    <property type="project" value="TreeGrafter"/>
</dbReference>
<dbReference type="GO" id="GO:0007155">
    <property type="term" value="P:cell adhesion"/>
    <property type="evidence" value="ECO:0007669"/>
    <property type="project" value="UniProtKB-KW"/>
</dbReference>
<sequence>MCKLLWIACLGLFCWITISQAQIAITISCRFMGVFHMEVGSRYKQVYEDAKKSCSEVDAIIATREQVERAHQVGFETCRYGWVENGTVVIPRLTSNHICAAGYVGVFVPNTNLTTPFDVYCYNASDSSEKNCEQYDYQNKSVPSYDPTEEGDIIDSSFSNMSPTDPGHDISSSISEQGGLFEDNTSDPLTSTEQPEHSGDHVEMQEETGDIKRPYLVPGDNEFHNTSDGEGFLRVQPTYDVFDTSEDSEPATPIQQATGSINEVPPDQDRDEEFIERIPDPTHDVIGSPSESTEEPAESTDEFSGSIKNRPRRKPAVPEWLIVCVSLVCLGLIFSVCIALNARRICGQKKKLVINGNKGSPEDGVIMEQNGDTVKSQEMVQLVSRDQTNDLGDGDALTQDDIRNTRDVDMKIGV</sequence>
<keyword evidence="16" id="KW-0325">Glycoprotein</keyword>
<dbReference type="GO" id="GO:0006954">
    <property type="term" value="P:inflammatory response"/>
    <property type="evidence" value="ECO:0007669"/>
    <property type="project" value="TreeGrafter"/>
</dbReference>
<reference evidence="29" key="1">
    <citation type="thesis" date="2020" institute="ProQuest LLC" country="789 East Eisenhower Parkway, Ann Arbor, MI, USA">
        <title>Comparative Genomics and Chromosome Evolution.</title>
        <authorList>
            <person name="Mudd A.B."/>
        </authorList>
    </citation>
    <scope>NUCLEOTIDE SEQUENCE</scope>
    <source>
        <strain evidence="29">HN-11 Male</strain>
        <tissue evidence="29">Kidney and liver</tissue>
    </source>
</reference>
<evidence type="ECO:0000256" key="15">
    <source>
        <dbReference type="ARBA" id="ARBA00023170"/>
    </source>
</evidence>
<evidence type="ECO:0000256" key="26">
    <source>
        <dbReference type="SAM" id="Phobius"/>
    </source>
</evidence>
<keyword evidence="7" id="KW-0597">Phosphoprotein</keyword>
<feature type="region of interest" description="Disordered" evidence="25">
    <location>
        <begin position="138"/>
        <end position="207"/>
    </location>
</feature>
<evidence type="ECO:0000256" key="27">
    <source>
        <dbReference type="SAM" id="SignalP"/>
    </source>
</evidence>
<evidence type="ECO:0000256" key="14">
    <source>
        <dbReference type="ARBA" id="ARBA00023157"/>
    </source>
</evidence>
<keyword evidence="6" id="KW-0964">Secreted</keyword>
<evidence type="ECO:0000256" key="11">
    <source>
        <dbReference type="ARBA" id="ARBA00022974"/>
    </source>
</evidence>
<feature type="disulfide bond" evidence="24">
    <location>
        <begin position="78"/>
        <end position="99"/>
    </location>
</feature>
<feature type="transmembrane region" description="Helical" evidence="26">
    <location>
        <begin position="320"/>
        <end position="342"/>
    </location>
</feature>
<evidence type="ECO:0000256" key="2">
    <source>
        <dbReference type="ARBA" id="ARBA00004251"/>
    </source>
</evidence>
<evidence type="ECO:0000256" key="19">
    <source>
        <dbReference type="ARBA" id="ARBA00029928"/>
    </source>
</evidence>
<proteinExistence type="predicted"/>
<keyword evidence="11" id="KW-0654">Proteoglycan</keyword>
<keyword evidence="14 24" id="KW-1015">Disulfide bond</keyword>
<keyword evidence="13 26" id="KW-0472">Membrane</keyword>
<evidence type="ECO:0000256" key="25">
    <source>
        <dbReference type="SAM" id="MobiDB-lite"/>
    </source>
</evidence>
<dbReference type="GO" id="GO:0004896">
    <property type="term" value="F:cytokine receptor activity"/>
    <property type="evidence" value="ECO:0007669"/>
    <property type="project" value="TreeGrafter"/>
</dbReference>
<dbReference type="Pfam" id="PF00193">
    <property type="entry name" value="Xlink"/>
    <property type="match status" value="1"/>
</dbReference>
<keyword evidence="12 26" id="KW-1133">Transmembrane helix</keyword>
<evidence type="ECO:0000256" key="9">
    <source>
        <dbReference type="ARBA" id="ARBA00022729"/>
    </source>
</evidence>
<name>A0A8J6JYR3_ELECQ</name>
<dbReference type="GO" id="GO:0005902">
    <property type="term" value="C:microvillus"/>
    <property type="evidence" value="ECO:0007669"/>
    <property type="project" value="UniProtKB-SubCell"/>
</dbReference>
<evidence type="ECO:0000256" key="4">
    <source>
        <dbReference type="ARBA" id="ARBA00020474"/>
    </source>
</evidence>
<evidence type="ECO:0000313" key="29">
    <source>
        <dbReference type="EMBL" id="KAG9472520.1"/>
    </source>
</evidence>
<evidence type="ECO:0000256" key="13">
    <source>
        <dbReference type="ARBA" id="ARBA00023136"/>
    </source>
</evidence>
<evidence type="ECO:0000256" key="18">
    <source>
        <dbReference type="ARBA" id="ARBA00029917"/>
    </source>
</evidence>
<evidence type="ECO:0000256" key="16">
    <source>
        <dbReference type="ARBA" id="ARBA00023180"/>
    </source>
</evidence>
<dbReference type="GO" id="GO:0070374">
    <property type="term" value="P:positive regulation of ERK1 and ERK2 cascade"/>
    <property type="evidence" value="ECO:0007669"/>
    <property type="project" value="TreeGrafter"/>
</dbReference>
<dbReference type="InterPro" id="IPR001231">
    <property type="entry name" value="CD44_antigen"/>
</dbReference>
<dbReference type="SMART" id="SM00445">
    <property type="entry name" value="LINK"/>
    <property type="match status" value="1"/>
</dbReference>
<feature type="signal peptide" evidence="27">
    <location>
        <begin position="1"/>
        <end position="21"/>
    </location>
</feature>
<dbReference type="PRINTS" id="PR01265">
    <property type="entry name" value="LINKMODULE"/>
</dbReference>
<organism evidence="29 30">
    <name type="scientific">Eleutherodactylus coqui</name>
    <name type="common">Puerto Rican coqui</name>
    <dbReference type="NCBI Taxonomy" id="57060"/>
    <lineage>
        <taxon>Eukaryota</taxon>
        <taxon>Metazoa</taxon>
        <taxon>Chordata</taxon>
        <taxon>Craniata</taxon>
        <taxon>Vertebrata</taxon>
        <taxon>Euteleostomi</taxon>
        <taxon>Amphibia</taxon>
        <taxon>Batrachia</taxon>
        <taxon>Anura</taxon>
        <taxon>Neobatrachia</taxon>
        <taxon>Hyloidea</taxon>
        <taxon>Eleutherodactylidae</taxon>
        <taxon>Eleutherodactylinae</taxon>
        <taxon>Eleutherodactylus</taxon>
        <taxon>Eleutherodactylus</taxon>
    </lineage>
</organism>
<dbReference type="OrthoDB" id="9938473at2759"/>
<dbReference type="PRINTS" id="PR00658">
    <property type="entry name" value="CD44"/>
</dbReference>
<dbReference type="GO" id="GO:0005540">
    <property type="term" value="F:hyaluronic acid binding"/>
    <property type="evidence" value="ECO:0007669"/>
    <property type="project" value="InterPro"/>
</dbReference>
<dbReference type="AlphaFoldDB" id="A0A8J6JYR3"/>
<gene>
    <name evidence="29" type="ORF">GDO78_019073</name>
</gene>
<keyword evidence="30" id="KW-1185">Reference proteome</keyword>
<keyword evidence="15" id="KW-0675">Receptor</keyword>
<feature type="region of interest" description="Disordered" evidence="25">
    <location>
        <begin position="279"/>
        <end position="311"/>
    </location>
</feature>
<comment type="caution">
    <text evidence="29">The sequence shown here is derived from an EMBL/GenBank/DDBJ whole genome shotgun (WGS) entry which is preliminary data.</text>
</comment>
<dbReference type="Gene3D" id="3.10.100.10">
    <property type="entry name" value="Mannose-Binding Protein A, subunit A"/>
    <property type="match status" value="1"/>
</dbReference>
<dbReference type="PANTHER" id="PTHR10225:SF6">
    <property type="entry name" value="CD44 ANTIGEN"/>
    <property type="match status" value="1"/>
</dbReference>
<dbReference type="InterPro" id="IPR016186">
    <property type="entry name" value="C-type_lectin-like/link_sf"/>
</dbReference>
<evidence type="ECO:0000256" key="23">
    <source>
        <dbReference type="ARBA" id="ARBA00032917"/>
    </source>
</evidence>
<feature type="compositionally biased region" description="Acidic residues" evidence="25">
    <location>
        <begin position="292"/>
        <end position="301"/>
    </location>
</feature>
<keyword evidence="5" id="KW-1003">Cell membrane</keyword>
<evidence type="ECO:0000256" key="8">
    <source>
        <dbReference type="ARBA" id="ARBA00022692"/>
    </source>
</evidence>
<evidence type="ECO:0000256" key="24">
    <source>
        <dbReference type="PROSITE-ProRule" id="PRU00323"/>
    </source>
</evidence>
<comment type="subcellular location">
    <subcellularLocation>
        <location evidence="2">Cell membrane</location>
        <topology evidence="2">Single-pass type I membrane protein</topology>
    </subcellularLocation>
    <subcellularLocation>
        <location evidence="1">Cell projection</location>
        <location evidence="1">Microvillus</location>
    </subcellularLocation>
    <subcellularLocation>
        <location evidence="3">Secreted</location>
    </subcellularLocation>
</comment>
<dbReference type="SUPFAM" id="SSF56436">
    <property type="entry name" value="C-type lectin-like"/>
    <property type="match status" value="1"/>
</dbReference>
<dbReference type="GO" id="GO:0016323">
    <property type="term" value="C:basolateral plasma membrane"/>
    <property type="evidence" value="ECO:0007669"/>
    <property type="project" value="TreeGrafter"/>
</dbReference>
<evidence type="ECO:0000256" key="20">
    <source>
        <dbReference type="ARBA" id="ARBA00031179"/>
    </source>
</evidence>
<evidence type="ECO:0000256" key="12">
    <source>
        <dbReference type="ARBA" id="ARBA00022989"/>
    </source>
</evidence>
<feature type="compositionally biased region" description="Basic and acidic residues" evidence="25">
    <location>
        <begin position="194"/>
        <end position="207"/>
    </location>
</feature>
<feature type="domain" description="Link" evidence="28">
    <location>
        <begin position="33"/>
        <end position="123"/>
    </location>
</feature>
<evidence type="ECO:0000256" key="17">
    <source>
        <dbReference type="ARBA" id="ARBA00023273"/>
    </source>
</evidence>
<dbReference type="Proteomes" id="UP000770717">
    <property type="component" value="Unassembled WGS sequence"/>
</dbReference>
<dbReference type="GO" id="GO:0005576">
    <property type="term" value="C:extracellular region"/>
    <property type="evidence" value="ECO:0007669"/>
    <property type="project" value="UniProtKB-SubCell"/>
</dbReference>
<dbReference type="PROSITE" id="PS50963">
    <property type="entry name" value="LINK_2"/>
    <property type="match status" value="1"/>
</dbReference>
<evidence type="ECO:0000256" key="10">
    <source>
        <dbReference type="ARBA" id="ARBA00022889"/>
    </source>
</evidence>
<evidence type="ECO:0000256" key="21">
    <source>
        <dbReference type="ARBA" id="ARBA00031823"/>
    </source>
</evidence>
<feature type="region of interest" description="Disordered" evidence="25">
    <location>
        <begin position="244"/>
        <end position="267"/>
    </location>
</feature>
<dbReference type="InterPro" id="IPR043210">
    <property type="entry name" value="CD44_antigen-like"/>
</dbReference>
<evidence type="ECO:0000259" key="28">
    <source>
        <dbReference type="PROSITE" id="PS50963"/>
    </source>
</evidence>
<dbReference type="InterPro" id="IPR016187">
    <property type="entry name" value="CTDL_fold"/>
</dbReference>
<comment type="caution">
    <text evidence="24">Lacks conserved residue(s) required for the propagation of feature annotation.</text>
</comment>
<keyword evidence="10" id="KW-0130">Cell adhesion</keyword>
<evidence type="ECO:0000256" key="1">
    <source>
        <dbReference type="ARBA" id="ARBA00004105"/>
    </source>
</evidence>
<dbReference type="PROSITE" id="PS01241">
    <property type="entry name" value="LINK_1"/>
    <property type="match status" value="1"/>
</dbReference>
<dbReference type="EMBL" id="WNTK01000049">
    <property type="protein sequence ID" value="KAG9472520.1"/>
    <property type="molecule type" value="Genomic_DNA"/>
</dbReference>
<dbReference type="PANTHER" id="PTHR10225">
    <property type="entry name" value="HYALURONAN RECEPTOR"/>
    <property type="match status" value="1"/>
</dbReference>
<keyword evidence="8 26" id="KW-0812">Transmembrane</keyword>
<keyword evidence="17" id="KW-0966">Cell projection</keyword>
<evidence type="ECO:0000256" key="22">
    <source>
        <dbReference type="ARBA" id="ARBA00032514"/>
    </source>
</evidence>
<feature type="chain" id="PRO_5035220884" description="CD44 antigen" evidence="27">
    <location>
        <begin position="22"/>
        <end position="414"/>
    </location>
</feature>